<accession>A0ABQ5CHM8</accession>
<proteinExistence type="predicted"/>
<dbReference type="EMBL" id="BQNB010014269">
    <property type="protein sequence ID" value="GJT26164.1"/>
    <property type="molecule type" value="Genomic_DNA"/>
</dbReference>
<gene>
    <name evidence="2" type="ORF">Tco_0906439</name>
</gene>
<feature type="region of interest" description="Disordered" evidence="1">
    <location>
        <begin position="1"/>
        <end position="43"/>
    </location>
</feature>
<sequence>MLTKRGDDVASIKRHHHDLRSNDVSTLVMPSEHERPKGTLEDSEGLKVNRGHQRHIAFIVSMKRAGTKSPASRLMIYETRELKEIGRTRTQATSHKDIGALKNNTIVNLAKVSSDYKTEVIVVLTILPEITPEVEAIVVASPTVVLDLILESALKAEPSKAPLSPDYSEEPFEDGALNAAEPLPAQVVSTPPVQITPTLPTEPAYVPHVIPRELSPSSSELSLSSSSETSSSSSTHHLDHYLAGGIKYRLTLYHQHLLGHLRFRGSPAISYQDATTEAIAEPVIPSVHPRQTVEDRGGVADPRARVVASEREITSLRARVRATELSDESSRVSLGIARTGLAEMRYQVRDTAEQLQQCQVS</sequence>
<feature type="region of interest" description="Disordered" evidence="1">
    <location>
        <begin position="216"/>
        <end position="236"/>
    </location>
</feature>
<reference evidence="2" key="1">
    <citation type="journal article" date="2022" name="Int. J. Mol. Sci.">
        <title>Draft Genome of Tanacetum Coccineum: Genomic Comparison of Closely Related Tanacetum-Family Plants.</title>
        <authorList>
            <person name="Yamashiro T."/>
            <person name="Shiraishi A."/>
            <person name="Nakayama K."/>
            <person name="Satake H."/>
        </authorList>
    </citation>
    <scope>NUCLEOTIDE SEQUENCE</scope>
</reference>
<dbReference type="Proteomes" id="UP001151760">
    <property type="component" value="Unassembled WGS sequence"/>
</dbReference>
<feature type="compositionally biased region" description="Low complexity" evidence="1">
    <location>
        <begin position="216"/>
        <end position="234"/>
    </location>
</feature>
<evidence type="ECO:0000313" key="2">
    <source>
        <dbReference type="EMBL" id="GJT26164.1"/>
    </source>
</evidence>
<organism evidence="2 3">
    <name type="scientific">Tanacetum coccineum</name>
    <dbReference type="NCBI Taxonomy" id="301880"/>
    <lineage>
        <taxon>Eukaryota</taxon>
        <taxon>Viridiplantae</taxon>
        <taxon>Streptophyta</taxon>
        <taxon>Embryophyta</taxon>
        <taxon>Tracheophyta</taxon>
        <taxon>Spermatophyta</taxon>
        <taxon>Magnoliopsida</taxon>
        <taxon>eudicotyledons</taxon>
        <taxon>Gunneridae</taxon>
        <taxon>Pentapetalae</taxon>
        <taxon>asterids</taxon>
        <taxon>campanulids</taxon>
        <taxon>Asterales</taxon>
        <taxon>Asteraceae</taxon>
        <taxon>Asteroideae</taxon>
        <taxon>Anthemideae</taxon>
        <taxon>Anthemidinae</taxon>
        <taxon>Tanacetum</taxon>
    </lineage>
</organism>
<feature type="compositionally biased region" description="Basic and acidic residues" evidence="1">
    <location>
        <begin position="31"/>
        <end position="43"/>
    </location>
</feature>
<evidence type="ECO:0000256" key="1">
    <source>
        <dbReference type="SAM" id="MobiDB-lite"/>
    </source>
</evidence>
<name>A0ABQ5CHM8_9ASTR</name>
<comment type="caution">
    <text evidence="2">The sequence shown here is derived from an EMBL/GenBank/DDBJ whole genome shotgun (WGS) entry which is preliminary data.</text>
</comment>
<evidence type="ECO:0000313" key="3">
    <source>
        <dbReference type="Proteomes" id="UP001151760"/>
    </source>
</evidence>
<protein>
    <submittedName>
        <fullName evidence="2">Uncharacterized protein</fullName>
    </submittedName>
</protein>
<reference evidence="2" key="2">
    <citation type="submission" date="2022-01" db="EMBL/GenBank/DDBJ databases">
        <authorList>
            <person name="Yamashiro T."/>
            <person name="Shiraishi A."/>
            <person name="Satake H."/>
            <person name="Nakayama K."/>
        </authorList>
    </citation>
    <scope>NUCLEOTIDE SEQUENCE</scope>
</reference>
<feature type="compositionally biased region" description="Basic and acidic residues" evidence="1">
    <location>
        <begin position="1"/>
        <end position="11"/>
    </location>
</feature>
<keyword evidence="3" id="KW-1185">Reference proteome</keyword>